<dbReference type="Proteomes" id="UP000265703">
    <property type="component" value="Unassembled WGS sequence"/>
</dbReference>
<feature type="domain" description="Methyltransferase" evidence="1">
    <location>
        <begin position="41"/>
        <end position="134"/>
    </location>
</feature>
<dbReference type="GO" id="GO:0008168">
    <property type="term" value="F:methyltransferase activity"/>
    <property type="evidence" value="ECO:0007669"/>
    <property type="project" value="UniProtKB-KW"/>
</dbReference>
<keyword evidence="2" id="KW-0489">Methyltransferase</keyword>
<keyword evidence="2" id="KW-0808">Transferase</keyword>
<name>A0A397SDM7_9GLOM</name>
<dbReference type="Pfam" id="PF13649">
    <property type="entry name" value="Methyltransf_25"/>
    <property type="match status" value="1"/>
</dbReference>
<evidence type="ECO:0000313" key="2">
    <source>
        <dbReference type="EMBL" id="RIA82117.1"/>
    </source>
</evidence>
<organism evidence="2 3">
    <name type="scientific">Glomus cerebriforme</name>
    <dbReference type="NCBI Taxonomy" id="658196"/>
    <lineage>
        <taxon>Eukaryota</taxon>
        <taxon>Fungi</taxon>
        <taxon>Fungi incertae sedis</taxon>
        <taxon>Mucoromycota</taxon>
        <taxon>Glomeromycotina</taxon>
        <taxon>Glomeromycetes</taxon>
        <taxon>Glomerales</taxon>
        <taxon>Glomeraceae</taxon>
        <taxon>Glomus</taxon>
    </lineage>
</organism>
<dbReference type="InterPro" id="IPR041698">
    <property type="entry name" value="Methyltransf_25"/>
</dbReference>
<dbReference type="PANTHER" id="PTHR43591:SF24">
    <property type="entry name" value="2-METHOXY-6-POLYPRENYL-1,4-BENZOQUINOL METHYLASE, MITOCHONDRIAL"/>
    <property type="match status" value="1"/>
</dbReference>
<accession>A0A397SDM7</accession>
<dbReference type="Gene3D" id="3.40.50.150">
    <property type="entry name" value="Vaccinia Virus protein VP39"/>
    <property type="match status" value="1"/>
</dbReference>
<gene>
    <name evidence="2" type="ORF">C1645_809757</name>
</gene>
<reference evidence="2 3" key="1">
    <citation type="submission" date="2018-06" db="EMBL/GenBank/DDBJ databases">
        <title>Comparative genomics reveals the genomic features of Rhizophagus irregularis, R. cerebriforme, R. diaphanum and Gigaspora rosea, and their symbiotic lifestyle signature.</title>
        <authorList>
            <person name="Morin E."/>
            <person name="San Clemente H."/>
            <person name="Chen E.C.H."/>
            <person name="De La Providencia I."/>
            <person name="Hainaut M."/>
            <person name="Kuo A."/>
            <person name="Kohler A."/>
            <person name="Murat C."/>
            <person name="Tang N."/>
            <person name="Roy S."/>
            <person name="Loubradou J."/>
            <person name="Henrissat B."/>
            <person name="Grigoriev I.V."/>
            <person name="Corradi N."/>
            <person name="Roux C."/>
            <person name="Martin F.M."/>
        </authorList>
    </citation>
    <scope>NUCLEOTIDE SEQUENCE [LARGE SCALE GENOMIC DNA]</scope>
    <source>
        <strain evidence="2 3">DAOM 227022</strain>
    </source>
</reference>
<dbReference type="SUPFAM" id="SSF53335">
    <property type="entry name" value="S-adenosyl-L-methionine-dependent methyltransferases"/>
    <property type="match status" value="1"/>
</dbReference>
<comment type="caution">
    <text evidence="2">The sequence shown here is derived from an EMBL/GenBank/DDBJ whole genome shotgun (WGS) entry which is preliminary data.</text>
</comment>
<evidence type="ECO:0000313" key="3">
    <source>
        <dbReference type="Proteomes" id="UP000265703"/>
    </source>
</evidence>
<dbReference type="PANTHER" id="PTHR43591">
    <property type="entry name" value="METHYLTRANSFERASE"/>
    <property type="match status" value="1"/>
</dbReference>
<dbReference type="OrthoDB" id="2013972at2759"/>
<dbReference type="CDD" id="cd02440">
    <property type="entry name" value="AdoMet_MTases"/>
    <property type="match status" value="1"/>
</dbReference>
<protein>
    <submittedName>
        <fullName evidence="2">S-adenosyl-L-methionine-dependent methyltransferase</fullName>
    </submittedName>
</protein>
<evidence type="ECO:0000259" key="1">
    <source>
        <dbReference type="Pfam" id="PF13649"/>
    </source>
</evidence>
<dbReference type="EMBL" id="QKYT01000703">
    <property type="protein sequence ID" value="RIA82117.1"/>
    <property type="molecule type" value="Genomic_DNA"/>
</dbReference>
<dbReference type="GO" id="GO:0032259">
    <property type="term" value="P:methylation"/>
    <property type="evidence" value="ECO:0007669"/>
    <property type="project" value="UniProtKB-KW"/>
</dbReference>
<dbReference type="AlphaFoldDB" id="A0A397SDM7"/>
<sequence>MDFEVEYKRNKIIHELMKGIWGGNFTSPIKQELTNRKDFKVLDVGCGNSCPWVLELSKDYPLAKFIGFDILPLYPKGISQNNFQFIQGDILKGLPFENDSIDFVHMRCLLPAFTERQWEEIVIKELVRVCKPGGWVELIEIDVDGKSLGPTSKRLITAYFPYYILCLF</sequence>
<proteinExistence type="predicted"/>
<keyword evidence="3" id="KW-1185">Reference proteome</keyword>
<dbReference type="InterPro" id="IPR029063">
    <property type="entry name" value="SAM-dependent_MTases_sf"/>
</dbReference>